<organism evidence="1 2">
    <name type="scientific">Haloarcula limicola</name>
    <dbReference type="NCBI Taxonomy" id="1429915"/>
    <lineage>
        <taxon>Archaea</taxon>
        <taxon>Methanobacteriati</taxon>
        <taxon>Methanobacteriota</taxon>
        <taxon>Stenosarchaea group</taxon>
        <taxon>Halobacteria</taxon>
        <taxon>Halobacteriales</taxon>
        <taxon>Haloarculaceae</taxon>
        <taxon>Haloarcula</taxon>
    </lineage>
</organism>
<name>A0A8J7YGU4_9EURY</name>
<reference evidence="1 2" key="1">
    <citation type="submission" date="2021-06" db="EMBL/GenBank/DDBJ databases">
        <title>New haloarchaea isolates fom saline soil.</title>
        <authorList>
            <person name="Duran-Viseras A."/>
            <person name="Sanchez-Porro C.S."/>
            <person name="Ventosa A."/>
        </authorList>
    </citation>
    <scope>NUCLEOTIDE SEQUENCE [LARGE SCALE GENOMIC DNA]</scope>
    <source>
        <strain evidence="1 2">JCM 183640</strain>
    </source>
</reference>
<dbReference type="EMBL" id="JAHQXF010000004">
    <property type="protein sequence ID" value="MBV0926228.1"/>
    <property type="molecule type" value="Genomic_DNA"/>
</dbReference>
<protein>
    <submittedName>
        <fullName evidence="1">Uncharacterized protein</fullName>
    </submittedName>
</protein>
<sequence>MPESTIRQNYYRHSLYDKMVEEWDLFNTYVDLFVFAGCVGYATIDRTTAAGYDTSEYAGEGNTQGEMLWMHLANKTTYRAVAASIAYQHTGDPEALVDPQLQLEVLARYARAGIDRLETEFGESASTPRDGLISFIENEQPNGDSQQEDILGTIAASFDESKIGE</sequence>
<evidence type="ECO:0000313" key="1">
    <source>
        <dbReference type="EMBL" id="MBV0926228.1"/>
    </source>
</evidence>
<dbReference type="Proteomes" id="UP000766550">
    <property type="component" value="Unassembled WGS sequence"/>
</dbReference>
<comment type="caution">
    <text evidence="1">The sequence shown here is derived from an EMBL/GenBank/DDBJ whole genome shotgun (WGS) entry which is preliminary data.</text>
</comment>
<proteinExistence type="predicted"/>
<dbReference type="RefSeq" id="WP_206674440.1">
    <property type="nucleotide sequence ID" value="NZ_JAHQXF010000004.1"/>
</dbReference>
<keyword evidence="2" id="KW-1185">Reference proteome</keyword>
<evidence type="ECO:0000313" key="2">
    <source>
        <dbReference type="Proteomes" id="UP000766550"/>
    </source>
</evidence>
<dbReference type="AlphaFoldDB" id="A0A8J7YGU4"/>
<gene>
    <name evidence="1" type="ORF">KTS45_18635</name>
</gene>
<dbReference type="OrthoDB" id="350899at2157"/>
<accession>A0A8J7YGU4</accession>